<evidence type="ECO:0000313" key="1">
    <source>
        <dbReference type="EMBL" id="CDW86523.1"/>
    </source>
</evidence>
<reference evidence="1 2" key="1">
    <citation type="submission" date="2014-06" db="EMBL/GenBank/DDBJ databases">
        <authorList>
            <person name="Swart Estienne"/>
        </authorList>
    </citation>
    <scope>NUCLEOTIDE SEQUENCE [LARGE SCALE GENOMIC DNA]</scope>
    <source>
        <strain evidence="1 2">130c</strain>
    </source>
</reference>
<dbReference type="Pfam" id="PF04031">
    <property type="entry name" value="Las1"/>
    <property type="match status" value="1"/>
</dbReference>
<protein>
    <recommendedName>
        <fullName evidence="3">Las1-like family protein</fullName>
    </recommendedName>
</protein>
<dbReference type="AlphaFoldDB" id="A0A078B0A6"/>
<dbReference type="Proteomes" id="UP000039865">
    <property type="component" value="Unassembled WGS sequence"/>
</dbReference>
<dbReference type="GO" id="GO:0006364">
    <property type="term" value="P:rRNA processing"/>
    <property type="evidence" value="ECO:0007669"/>
    <property type="project" value="InterPro"/>
</dbReference>
<dbReference type="InterPro" id="IPR007174">
    <property type="entry name" value="Las1"/>
</dbReference>
<organism evidence="1 2">
    <name type="scientific">Stylonychia lemnae</name>
    <name type="common">Ciliate</name>
    <dbReference type="NCBI Taxonomy" id="5949"/>
    <lineage>
        <taxon>Eukaryota</taxon>
        <taxon>Sar</taxon>
        <taxon>Alveolata</taxon>
        <taxon>Ciliophora</taxon>
        <taxon>Intramacronucleata</taxon>
        <taxon>Spirotrichea</taxon>
        <taxon>Stichotrichia</taxon>
        <taxon>Sporadotrichida</taxon>
        <taxon>Oxytrichidae</taxon>
        <taxon>Stylonychinae</taxon>
        <taxon>Stylonychia</taxon>
    </lineage>
</organism>
<proteinExistence type="predicted"/>
<dbReference type="GO" id="GO:0004519">
    <property type="term" value="F:endonuclease activity"/>
    <property type="evidence" value="ECO:0007669"/>
    <property type="project" value="InterPro"/>
</dbReference>
<dbReference type="OrthoDB" id="10263222at2759"/>
<gene>
    <name evidence="1" type="primary">Contig5618.g6013</name>
    <name evidence="1" type="ORF">STYLEM_15618</name>
</gene>
<dbReference type="InParanoid" id="A0A078B0A6"/>
<evidence type="ECO:0008006" key="3">
    <source>
        <dbReference type="Google" id="ProtNLM"/>
    </source>
</evidence>
<dbReference type="EMBL" id="CCKQ01014731">
    <property type="protein sequence ID" value="CDW86523.1"/>
    <property type="molecule type" value="Genomic_DNA"/>
</dbReference>
<evidence type="ECO:0000313" key="2">
    <source>
        <dbReference type="Proteomes" id="UP000039865"/>
    </source>
</evidence>
<accession>A0A078B0A6</accession>
<name>A0A078B0A6_STYLE</name>
<keyword evidence="2" id="KW-1185">Reference proteome</keyword>
<dbReference type="GO" id="GO:0090730">
    <property type="term" value="C:Las1 complex"/>
    <property type="evidence" value="ECO:0007669"/>
    <property type="project" value="InterPro"/>
</dbReference>
<sequence>MCPWRNWGEWINCYHLIFGKISQYELQSDSIDLLKVKTEDLQEALKIINYWLMKNVGADQLKYLKMQKLILIQFLQLGAVIGNRAKSDLVQNDINMSALIFRLIQLVEMGAKTNQYKKSKLGGKLAMKNIAEELGFPKFLVQLRHQAVHESSQISLEIIELGLQKIQGYLLQSYWTPIWNKYRKRDQQIQVLIQQFQSYKLTSMPPPFDKMEPDERKKVLQKYTKGNLKLNIPLDLDQLVHLTHELLASTMNQIQVTFKDQKGFLKMIEEFGHSQTKHQMSNKLFDIKSYVEVKMKTQNTFACFLFYLEKKYQQKVCLILFQQIANHMTEYAKQSLQEDLDETKVDIERIKLRIVDQVRLVTSFILINQNTEYPFKKLAKQFETLKLAIGKLEYFKDVNFFSWFLLHKMQDKTLKQFKLVKLGEGLVIPVHIQDKQAQLNIENITPCEFRPLGQLLEQTYIESQVNKNPIIGNYNQNMKEQQKQAEAQEFEETQFDQRIRVNAEVLLL</sequence>